<evidence type="ECO:0000313" key="3">
    <source>
        <dbReference type="Proteomes" id="UP000051236"/>
    </source>
</evidence>
<gene>
    <name evidence="2" type="ORF">FC83_GL002160</name>
</gene>
<dbReference type="STRING" id="1423734.FC83_GL002160"/>
<keyword evidence="3" id="KW-1185">Reference proteome</keyword>
<evidence type="ECO:0000313" key="2">
    <source>
        <dbReference type="EMBL" id="KRM34385.1"/>
    </source>
</evidence>
<dbReference type="NCBIfam" id="NF033539">
    <property type="entry name" value="transpos_IS1380"/>
    <property type="match status" value="1"/>
</dbReference>
<accession>X0PUD0</accession>
<dbReference type="InterPro" id="IPR047960">
    <property type="entry name" value="Transpos_IS1380"/>
</dbReference>
<dbReference type="SUPFAM" id="SSF53098">
    <property type="entry name" value="Ribonuclease H-like"/>
    <property type="match status" value="1"/>
</dbReference>
<dbReference type="Pfam" id="PF13701">
    <property type="entry name" value="DDE_Tnp_1_4"/>
    <property type="match status" value="1"/>
</dbReference>
<dbReference type="PATRIC" id="fig|1423734.3.peg.2181"/>
<dbReference type="InterPro" id="IPR025668">
    <property type="entry name" value="Tnp_DDE_dom"/>
</dbReference>
<dbReference type="eggNOG" id="COG3385">
    <property type="taxonomic scope" value="Bacteria"/>
</dbReference>
<evidence type="ECO:0000259" key="1">
    <source>
        <dbReference type="Pfam" id="PF13701"/>
    </source>
</evidence>
<dbReference type="RefSeq" id="WP_035455687.1">
    <property type="nucleotide sequence ID" value="NZ_AZGA01000026.1"/>
</dbReference>
<dbReference type="Proteomes" id="UP000051236">
    <property type="component" value="Unassembled WGS sequence"/>
</dbReference>
<dbReference type="OrthoDB" id="6627885at2"/>
<proteinExistence type="predicted"/>
<dbReference type="EMBL" id="AZGA01000026">
    <property type="protein sequence ID" value="KRM34385.1"/>
    <property type="molecule type" value="Genomic_DNA"/>
</dbReference>
<comment type="caution">
    <text evidence="2">The sequence shown here is derived from an EMBL/GenBank/DDBJ whole genome shotgun (WGS) entry which is preliminary data.</text>
</comment>
<dbReference type="InterPro" id="IPR012337">
    <property type="entry name" value="RNaseH-like_sf"/>
</dbReference>
<feature type="domain" description="Transposase DDE" evidence="1">
    <location>
        <begin position="9"/>
        <end position="433"/>
    </location>
</feature>
<reference evidence="2 3" key="1">
    <citation type="journal article" date="2015" name="Genome Announc.">
        <title>Expanding the biotechnology potential of lactobacilli through comparative genomics of 213 strains and associated genera.</title>
        <authorList>
            <person name="Sun Z."/>
            <person name="Harris H.M."/>
            <person name="McCann A."/>
            <person name="Guo C."/>
            <person name="Argimon S."/>
            <person name="Zhang W."/>
            <person name="Yang X."/>
            <person name="Jeffery I.B."/>
            <person name="Cooney J.C."/>
            <person name="Kagawa T.F."/>
            <person name="Liu W."/>
            <person name="Song Y."/>
            <person name="Salvetti E."/>
            <person name="Wrobel A."/>
            <person name="Rasinkangas P."/>
            <person name="Parkhill J."/>
            <person name="Rea M.C."/>
            <person name="O'Sullivan O."/>
            <person name="Ritari J."/>
            <person name="Douillard F.P."/>
            <person name="Paul Ross R."/>
            <person name="Yang R."/>
            <person name="Briner A.E."/>
            <person name="Felis G.E."/>
            <person name="de Vos W.M."/>
            <person name="Barrangou R."/>
            <person name="Klaenhammer T.R."/>
            <person name="Caufield P.W."/>
            <person name="Cui Y."/>
            <person name="Zhang H."/>
            <person name="O'Toole P.W."/>
        </authorList>
    </citation>
    <scope>NUCLEOTIDE SEQUENCE [LARGE SCALE GENOMIC DNA]</scope>
    <source>
        <strain evidence="2 3">DSM 18527</strain>
    </source>
</reference>
<protein>
    <submittedName>
        <fullName evidence="2">Transposase</fullName>
    </submittedName>
</protein>
<name>X0PUD0_9LACO</name>
<sequence>MYKLRQKTLKSNPKIQIDDLGNATSSNTGLILVHEYLNKTKFLNKLYDILKFNDDRYFSKYPETSILHQAIYQLVAGYNQDRDANALRYDPIFQAILPHGVVSQSTFSRFLDRLARKCTLKAMHKLMASSADDYINANPDQVFTLDADSTNSATYGHQENSSYNFHYHAKGYHPFVVFLAGSGLLVDAELRPGNVYTSKDADKFLKAILKRHPDQKFIVRTDSGFADPKIYDMLEKRQADYVIRLKSNVRLVAQAQKLFRDNPGSRSKEIGTTYFYRSTYQARSWKHPRQIIVMATLNKLLVPNFQFFITTLDTLAPEEVVKVYRHRGTMENYIKELKNGFYFDKTDSPKFAVNEVRMLLSAIAYNIIKSMENEVFPTSNEKKVLGTINTIRLKLMKIGATFAYHARRLQIHLTSSNPYDDLFWQVFDNIQMLS</sequence>
<dbReference type="AlphaFoldDB" id="X0PUD0"/>
<organism evidence="2 3">
    <name type="scientific">Agrilactobacillus composti DSM 18527 = JCM 14202</name>
    <dbReference type="NCBI Taxonomy" id="1423734"/>
    <lineage>
        <taxon>Bacteria</taxon>
        <taxon>Bacillati</taxon>
        <taxon>Bacillota</taxon>
        <taxon>Bacilli</taxon>
        <taxon>Lactobacillales</taxon>
        <taxon>Lactobacillaceae</taxon>
        <taxon>Agrilactobacillus</taxon>
    </lineage>
</organism>